<name>A0A563EHC4_9PSEU</name>
<evidence type="ECO:0000313" key="2">
    <source>
        <dbReference type="Proteomes" id="UP000316639"/>
    </source>
</evidence>
<dbReference type="RefSeq" id="WP_146359361.1">
    <property type="nucleotide sequence ID" value="NZ_VOBR01000038.1"/>
</dbReference>
<dbReference type="OrthoDB" id="657225at2"/>
<dbReference type="SUPFAM" id="SSF69118">
    <property type="entry name" value="AhpD-like"/>
    <property type="match status" value="1"/>
</dbReference>
<dbReference type="EMBL" id="VOBR01000038">
    <property type="protein sequence ID" value="TWP45803.1"/>
    <property type="molecule type" value="Genomic_DNA"/>
</dbReference>
<sequence length="199" mass="22089">MPRITGVPTNEANWLIRLVYRFARKRFGAVPEPVTVAAHHPKLLMANGWHELSVQKASKTGSLGELAVYRTAVKLGCSWCVDFGAMLQKHDGLDIDRLKEIDDYATSPKFTELERLALAYADAMTETPITVTDEQVAELERRLGRKALVELTYLIALENSRARFNSAFDITDQGFTSGDACLIPVPSDQVSMTKSNFAV</sequence>
<reference evidence="1 2" key="1">
    <citation type="submission" date="2019-07" db="EMBL/GenBank/DDBJ databases">
        <title>Lentzea xizangensis sp. nov., isolated from Qinghai-Tibetan Plateau Soils.</title>
        <authorList>
            <person name="Huang J."/>
        </authorList>
    </citation>
    <scope>NUCLEOTIDE SEQUENCE [LARGE SCALE GENOMIC DNA]</scope>
    <source>
        <strain evidence="1 2">FXJ1.1311</strain>
    </source>
</reference>
<dbReference type="PANTHER" id="PTHR34846:SF10">
    <property type="entry name" value="CYTOPLASMIC PROTEIN"/>
    <property type="match status" value="1"/>
</dbReference>
<organism evidence="1 2">
    <name type="scientific">Lentzea tibetensis</name>
    <dbReference type="NCBI Taxonomy" id="2591470"/>
    <lineage>
        <taxon>Bacteria</taxon>
        <taxon>Bacillati</taxon>
        <taxon>Actinomycetota</taxon>
        <taxon>Actinomycetes</taxon>
        <taxon>Pseudonocardiales</taxon>
        <taxon>Pseudonocardiaceae</taxon>
        <taxon>Lentzea</taxon>
    </lineage>
</organism>
<accession>A0A563EHC4</accession>
<gene>
    <name evidence="1" type="ORF">FKR81_38170</name>
</gene>
<dbReference type="AlphaFoldDB" id="A0A563EHC4"/>
<dbReference type="InterPro" id="IPR029032">
    <property type="entry name" value="AhpD-like"/>
</dbReference>
<dbReference type="Proteomes" id="UP000316639">
    <property type="component" value="Unassembled WGS sequence"/>
</dbReference>
<protein>
    <submittedName>
        <fullName evidence="1">Carboxymuconolactone decarboxylase family protein</fullName>
    </submittedName>
</protein>
<comment type="caution">
    <text evidence="1">The sequence shown here is derived from an EMBL/GenBank/DDBJ whole genome shotgun (WGS) entry which is preliminary data.</text>
</comment>
<keyword evidence="2" id="KW-1185">Reference proteome</keyword>
<evidence type="ECO:0000313" key="1">
    <source>
        <dbReference type="EMBL" id="TWP45803.1"/>
    </source>
</evidence>
<proteinExistence type="predicted"/>
<dbReference type="Gene3D" id="1.20.1290.10">
    <property type="entry name" value="AhpD-like"/>
    <property type="match status" value="1"/>
</dbReference>
<dbReference type="PANTHER" id="PTHR34846">
    <property type="entry name" value="4-CARBOXYMUCONOLACTONE DECARBOXYLASE FAMILY PROTEIN (AFU_ORTHOLOGUE AFUA_6G11590)"/>
    <property type="match status" value="1"/>
</dbReference>